<dbReference type="PROSITE" id="PS51203">
    <property type="entry name" value="CS"/>
    <property type="match status" value="1"/>
</dbReference>
<dbReference type="EMBL" id="JASFZW010000002">
    <property type="protein sequence ID" value="KAK2079924.1"/>
    <property type="molecule type" value="Genomic_DNA"/>
</dbReference>
<keyword evidence="5" id="KW-1185">Reference proteome</keyword>
<dbReference type="AlphaFoldDB" id="A0AAD9IJY3"/>
<dbReference type="InterPro" id="IPR045250">
    <property type="entry name" value="p23-like"/>
</dbReference>
<comment type="similarity">
    <text evidence="1">Belongs to the p23/wos2 family.</text>
</comment>
<feature type="domain" description="CS" evidence="3">
    <location>
        <begin position="2"/>
        <end position="102"/>
    </location>
</feature>
<dbReference type="InterPro" id="IPR008978">
    <property type="entry name" value="HSP20-like_chaperone"/>
</dbReference>
<feature type="compositionally biased region" description="Acidic residues" evidence="2">
    <location>
        <begin position="191"/>
        <end position="203"/>
    </location>
</feature>
<dbReference type="PANTHER" id="PTHR22932:SF1">
    <property type="entry name" value="CO-CHAPERONE PROTEIN DAF-41"/>
    <property type="match status" value="1"/>
</dbReference>
<dbReference type="Proteomes" id="UP001255856">
    <property type="component" value="Unassembled WGS sequence"/>
</dbReference>
<gene>
    <name evidence="4" type="ORF">QBZ16_002319</name>
</gene>
<reference evidence="4" key="1">
    <citation type="submission" date="2021-01" db="EMBL/GenBank/DDBJ databases">
        <authorList>
            <person name="Eckstrom K.M.E."/>
        </authorList>
    </citation>
    <scope>NUCLEOTIDE SEQUENCE</scope>
    <source>
        <strain evidence="4">UVCC 0001</strain>
    </source>
</reference>
<dbReference type="InterPro" id="IPR007052">
    <property type="entry name" value="CS_dom"/>
</dbReference>
<evidence type="ECO:0000313" key="4">
    <source>
        <dbReference type="EMBL" id="KAK2079924.1"/>
    </source>
</evidence>
<feature type="region of interest" description="Disordered" evidence="2">
    <location>
        <begin position="178"/>
        <end position="213"/>
    </location>
</feature>
<organism evidence="4 5">
    <name type="scientific">Prototheca wickerhamii</name>
    <dbReference type="NCBI Taxonomy" id="3111"/>
    <lineage>
        <taxon>Eukaryota</taxon>
        <taxon>Viridiplantae</taxon>
        <taxon>Chlorophyta</taxon>
        <taxon>core chlorophytes</taxon>
        <taxon>Trebouxiophyceae</taxon>
        <taxon>Chlorellales</taxon>
        <taxon>Chlorellaceae</taxon>
        <taxon>Prototheca</taxon>
    </lineage>
</organism>
<dbReference type="GO" id="GO:0005829">
    <property type="term" value="C:cytosol"/>
    <property type="evidence" value="ECO:0007669"/>
    <property type="project" value="TreeGrafter"/>
</dbReference>
<evidence type="ECO:0000259" key="3">
    <source>
        <dbReference type="PROSITE" id="PS51203"/>
    </source>
</evidence>
<protein>
    <recommendedName>
        <fullName evidence="3">CS domain-containing protein</fullName>
    </recommendedName>
</protein>
<sequence>MPLSPPVQWAQRKDRLYLTFDLQDCKDPEITVVNDESAHAGKVTFKGKAHSHATGPEEHAYLQELELYGEINQDDIKQVKTDRTVSLIIGKKEEGPHWPRLLKAAGRPPANIKVDWSRWVDEDEEEESAGLEADGFDMSALQNFGGGGGAGGMPDLSALMNGAGGAGGMPDFASMMGGGSAGLQGLGADADFGEDGDDSDEEAAMPALEKGSA</sequence>
<evidence type="ECO:0000256" key="1">
    <source>
        <dbReference type="ARBA" id="ARBA00025733"/>
    </source>
</evidence>
<dbReference type="GO" id="GO:0051879">
    <property type="term" value="F:Hsp90 protein binding"/>
    <property type="evidence" value="ECO:0007669"/>
    <property type="project" value="InterPro"/>
</dbReference>
<proteinExistence type="inferred from homology"/>
<dbReference type="GO" id="GO:0006457">
    <property type="term" value="P:protein folding"/>
    <property type="evidence" value="ECO:0007669"/>
    <property type="project" value="TreeGrafter"/>
</dbReference>
<dbReference type="PANTHER" id="PTHR22932">
    <property type="entry name" value="TELOMERASE-BINDING PROTEIN P23 HSP90 CO-CHAPERONE"/>
    <property type="match status" value="1"/>
</dbReference>
<evidence type="ECO:0000313" key="5">
    <source>
        <dbReference type="Proteomes" id="UP001255856"/>
    </source>
</evidence>
<dbReference type="CDD" id="cd06465">
    <property type="entry name" value="p23_hB-ind1_like"/>
    <property type="match status" value="1"/>
</dbReference>
<comment type="caution">
    <text evidence="4">The sequence shown here is derived from an EMBL/GenBank/DDBJ whole genome shotgun (WGS) entry which is preliminary data.</text>
</comment>
<dbReference type="GO" id="GO:0051131">
    <property type="term" value="P:chaperone-mediated protein complex assembly"/>
    <property type="evidence" value="ECO:0007669"/>
    <property type="project" value="TreeGrafter"/>
</dbReference>
<dbReference type="GO" id="GO:0005634">
    <property type="term" value="C:nucleus"/>
    <property type="evidence" value="ECO:0007669"/>
    <property type="project" value="TreeGrafter"/>
</dbReference>
<dbReference type="GO" id="GO:0051087">
    <property type="term" value="F:protein-folding chaperone binding"/>
    <property type="evidence" value="ECO:0007669"/>
    <property type="project" value="TreeGrafter"/>
</dbReference>
<accession>A0AAD9IJY3</accession>
<name>A0AAD9IJY3_PROWI</name>
<dbReference type="Gene3D" id="2.60.40.790">
    <property type="match status" value="1"/>
</dbReference>
<dbReference type="SUPFAM" id="SSF49764">
    <property type="entry name" value="HSP20-like chaperones"/>
    <property type="match status" value="1"/>
</dbReference>
<evidence type="ECO:0000256" key="2">
    <source>
        <dbReference type="SAM" id="MobiDB-lite"/>
    </source>
</evidence>